<feature type="region of interest" description="Disordered" evidence="2">
    <location>
        <begin position="1"/>
        <end position="54"/>
    </location>
</feature>
<dbReference type="OrthoDB" id="3544487at2759"/>
<dbReference type="Proteomes" id="UP000325579">
    <property type="component" value="Unassembled WGS sequence"/>
</dbReference>
<dbReference type="EMBL" id="ML736827">
    <property type="protein sequence ID" value="KAE8399767.1"/>
    <property type="molecule type" value="Genomic_DNA"/>
</dbReference>
<dbReference type="AlphaFoldDB" id="A0A5N6HT03"/>
<organism evidence="3 4">
    <name type="scientific">Aspergillus pseudonomiae</name>
    <dbReference type="NCBI Taxonomy" id="1506151"/>
    <lineage>
        <taxon>Eukaryota</taxon>
        <taxon>Fungi</taxon>
        <taxon>Dikarya</taxon>
        <taxon>Ascomycota</taxon>
        <taxon>Pezizomycotina</taxon>
        <taxon>Eurotiomycetes</taxon>
        <taxon>Eurotiomycetidae</taxon>
        <taxon>Eurotiales</taxon>
        <taxon>Aspergillaceae</taxon>
        <taxon>Aspergillus</taxon>
        <taxon>Aspergillus subgen. Circumdati</taxon>
    </lineage>
</organism>
<feature type="region of interest" description="Disordered" evidence="2">
    <location>
        <begin position="672"/>
        <end position="699"/>
    </location>
</feature>
<proteinExistence type="predicted"/>
<dbReference type="InterPro" id="IPR013087">
    <property type="entry name" value="Znf_C2H2_type"/>
</dbReference>
<name>A0A5N6HT03_9EURO</name>
<dbReference type="PROSITE" id="PS00028">
    <property type="entry name" value="ZINC_FINGER_C2H2_1"/>
    <property type="match status" value="1"/>
</dbReference>
<dbReference type="PANTHER" id="PTHR37535:SF2">
    <property type="entry name" value="FINGER DOMAIN PROTEIN, PUTATIVE (AFU_ORTHOLOGUE AFUA_6G09300)-RELATED"/>
    <property type="match status" value="1"/>
</dbReference>
<feature type="compositionally biased region" description="Low complexity" evidence="2">
    <location>
        <begin position="30"/>
        <end position="43"/>
    </location>
</feature>
<reference evidence="3 4" key="1">
    <citation type="submission" date="2019-04" db="EMBL/GenBank/DDBJ databases">
        <authorList>
            <consortium name="DOE Joint Genome Institute"/>
            <person name="Mondo S."/>
            <person name="Kjaerbolling I."/>
            <person name="Vesth T."/>
            <person name="Frisvad J.C."/>
            <person name="Nybo J.L."/>
            <person name="Theobald S."/>
            <person name="Kildgaard S."/>
            <person name="Isbrandt T."/>
            <person name="Kuo A."/>
            <person name="Sato A."/>
            <person name="Lyhne E.K."/>
            <person name="Kogle M.E."/>
            <person name="Wiebenga A."/>
            <person name="Kun R.S."/>
            <person name="Lubbers R.J."/>
            <person name="Makela M.R."/>
            <person name="Barry K."/>
            <person name="Chovatia M."/>
            <person name="Clum A."/>
            <person name="Daum C."/>
            <person name="Haridas S."/>
            <person name="He G."/>
            <person name="LaButti K."/>
            <person name="Lipzen A."/>
            <person name="Riley R."/>
            <person name="Salamov A."/>
            <person name="Simmons B.A."/>
            <person name="Magnuson J.K."/>
            <person name="Henrissat B."/>
            <person name="Mortensen U.H."/>
            <person name="Larsen T.O."/>
            <person name="Devries R.P."/>
            <person name="Grigoriev I.V."/>
            <person name="Machida M."/>
            <person name="Baker S.E."/>
            <person name="Andersen M.R."/>
            <person name="Cantor M.N."/>
            <person name="Hua S.X."/>
        </authorList>
    </citation>
    <scope>NUCLEOTIDE SEQUENCE [LARGE SCALE GENOMIC DNA]</scope>
    <source>
        <strain evidence="3 4">CBS 119388</strain>
    </source>
</reference>
<sequence length="805" mass="92105">MRHSTRAAESDNDSHSGTDVSDVFSDDGNDNSSESGSEANSGDNDSDDSDADSIIDDGEAQEFSAEHYLQEAECFDISRLRQKRYSPRTQEKLDKAREYWECFCRDSKYDPVERFHWLADSEETVRFLKAFFSWRCDRRRGKKGRKSPGIKYKSSLETFWKWWHLVYKAEVGQGLSKDTTVKILDVLAIIAEEKRLLLGRRPKATMYIEDVAEFARVLLSTTEMTFECGWLRVQVLLYCQLAAITGSRPGALLNLRYRNLLLTLIRDPEGGRPRLFVYLTPEFTKTFLGEKEPNTFPIPEIIFDPSLVLSPHVFLLGMLFRIKAFKSFSTNGPVLDCPENLYAVGVLGGLGQQELKLKDEILDQFVFCQAVREADGFRIALEEQLTDGFLRYRMKRGGEITGFEQVTKPYGLRYGAAKAFNDSPDVTNELQNVMLQHASINTFVKHYSVGIHVDAQAIVRGLPAAKQLLRFAASMSRSIDPRRPYKLDDTSCVNEVPCVAVLKKHCQVRKGNLDQMKLAFETAKQAFEKTFGVYQQGKKMVKKLSQPAHLALRDIHRHERQYTRAVRKYNEAQRKYRNEWQRQRNRLIRENLERYKNEQPVIDVERQLAGRLVDEEVMEALQRTGYMTPQHMTLIDTVLTMPGVTVEQEYKRRISAINAVIAFCDVQEGYPTRQPNANKKRRATDGLPPTSARRQGSPRVDDVDTAFRQAMASVCIKSAGERPTICFLCVANSKLPAMERLRVYSTPGSLTRHFIDKHIKRFPKDVRVRCNVCNEDLLHKSVLMNHAEQVHGIVSRRPLSSLGPI</sequence>
<evidence type="ECO:0000256" key="2">
    <source>
        <dbReference type="SAM" id="MobiDB-lite"/>
    </source>
</evidence>
<protein>
    <submittedName>
        <fullName evidence="3">Uncharacterized protein</fullName>
    </submittedName>
</protein>
<feature type="compositionally biased region" description="Acidic residues" evidence="2">
    <location>
        <begin position="44"/>
        <end position="54"/>
    </location>
</feature>
<accession>A0A5N7D0Z8</accession>
<keyword evidence="1" id="KW-0175">Coiled coil</keyword>
<evidence type="ECO:0000256" key="1">
    <source>
        <dbReference type="SAM" id="Coils"/>
    </source>
</evidence>
<dbReference type="InterPro" id="IPR021842">
    <property type="entry name" value="DUF3435"/>
</dbReference>
<keyword evidence="4" id="KW-1185">Reference proteome</keyword>
<gene>
    <name evidence="3" type="ORF">BDV37DRAFT_259663</name>
</gene>
<feature type="compositionally biased region" description="Basic and acidic residues" evidence="2">
    <location>
        <begin position="1"/>
        <end position="16"/>
    </location>
</feature>
<evidence type="ECO:0000313" key="3">
    <source>
        <dbReference type="EMBL" id="KAE8399767.1"/>
    </source>
</evidence>
<dbReference type="PANTHER" id="PTHR37535">
    <property type="entry name" value="FLUG DOMAIN PROTEIN"/>
    <property type="match status" value="1"/>
</dbReference>
<feature type="coiled-coil region" evidence="1">
    <location>
        <begin position="555"/>
        <end position="598"/>
    </location>
</feature>
<dbReference type="Pfam" id="PF11917">
    <property type="entry name" value="DUF3435"/>
    <property type="match status" value="1"/>
</dbReference>
<dbReference type="RefSeq" id="XP_031937086.1">
    <property type="nucleotide sequence ID" value="XM_032083159.1"/>
</dbReference>
<evidence type="ECO:0000313" key="4">
    <source>
        <dbReference type="Proteomes" id="UP000325579"/>
    </source>
</evidence>
<dbReference type="GeneID" id="43667850"/>
<accession>A0A5N6HT03</accession>